<evidence type="ECO:0000313" key="3">
    <source>
        <dbReference type="Proteomes" id="UP000218113"/>
    </source>
</evidence>
<gene>
    <name evidence="2" type="ORF">COB67_10275</name>
</gene>
<protein>
    <submittedName>
        <fullName evidence="2">NTPase</fullName>
    </submittedName>
</protein>
<comment type="caution">
    <text evidence="2">The sequence shown here is derived from an EMBL/GenBank/DDBJ whole genome shotgun (WGS) entry which is preliminary data.</text>
</comment>
<reference evidence="3" key="1">
    <citation type="submission" date="2017-08" db="EMBL/GenBank/DDBJ databases">
        <title>A dynamic microbial community with high functional redundancy inhabits the cold, oxic subseafloor aquifer.</title>
        <authorList>
            <person name="Tully B.J."/>
            <person name="Wheat C.G."/>
            <person name="Glazer B.T."/>
            <person name="Huber J.A."/>
        </authorList>
    </citation>
    <scope>NUCLEOTIDE SEQUENCE [LARGE SCALE GENOMIC DNA]</scope>
</reference>
<organism evidence="2 3">
    <name type="scientific">SAR324 cluster bacterium</name>
    <dbReference type="NCBI Taxonomy" id="2024889"/>
    <lineage>
        <taxon>Bacteria</taxon>
        <taxon>Deltaproteobacteria</taxon>
        <taxon>SAR324 cluster</taxon>
    </lineage>
</organism>
<name>A0A2A4SYL4_9DELT</name>
<sequence>IKHLIDSALESANISNKSGFIQLLESLFPKLGSIYGNRFFGNDFHEIWSQGQRVCSESYFNRYFTYSIPHNDISDEAIVELVQSCKDRGDSLETGNNPILNFITTSNAETAIRKLRQRANTYPFAESVWLSIALCLACEKFPNPETLYNWTVPFSQSAILVSQLIQNLNTENRVQLACDCIHIAPIIDFKLEIFKWLPTKDEERPEKDAFSEEKIEKIGKFLGKEIVTYLESRIDITVENPNSTSHALYIIQKYVGQEELDKYIQSIFENDQTAILRLLDTYTGTSWGVETGVSHKSDFRREQYNNLIGTINPQTVLDAIEKYRGVLPTIEEHYPEGNDSESREVILKQFVWLHSFVQNEKKKESENQTKLNSPPKESKIADAEEYIPPEGETK</sequence>
<accession>A0A2A4SYL4</accession>
<dbReference type="EMBL" id="NVSR01000099">
    <property type="protein sequence ID" value="PCI26224.1"/>
    <property type="molecule type" value="Genomic_DNA"/>
</dbReference>
<dbReference type="Proteomes" id="UP000218113">
    <property type="component" value="Unassembled WGS sequence"/>
</dbReference>
<evidence type="ECO:0000256" key="1">
    <source>
        <dbReference type="SAM" id="MobiDB-lite"/>
    </source>
</evidence>
<feature type="non-terminal residue" evidence="2">
    <location>
        <position position="1"/>
    </location>
</feature>
<dbReference type="AlphaFoldDB" id="A0A2A4SYL4"/>
<feature type="region of interest" description="Disordered" evidence="1">
    <location>
        <begin position="360"/>
        <end position="394"/>
    </location>
</feature>
<evidence type="ECO:0000313" key="2">
    <source>
        <dbReference type="EMBL" id="PCI26224.1"/>
    </source>
</evidence>
<proteinExistence type="predicted"/>